<dbReference type="Proteomes" id="UP000075243">
    <property type="component" value="Unassembled WGS sequence"/>
</dbReference>
<dbReference type="PANTHER" id="PTHR11439:SF470">
    <property type="entry name" value="CYSTEINE-RICH RLK (RECEPTOR-LIKE PROTEIN KINASE) 8"/>
    <property type="match status" value="1"/>
</dbReference>
<dbReference type="Gramene" id="C.cajan_40907.t">
    <property type="protein sequence ID" value="C.cajan_40907.t.cds1"/>
    <property type="gene ID" value="C.cajan_40907"/>
</dbReference>
<evidence type="ECO:0000313" key="1">
    <source>
        <dbReference type="EMBL" id="KYP33255.1"/>
    </source>
</evidence>
<proteinExistence type="predicted"/>
<sequence>MQKPRTIHLYVAYRILRYLKGSPGKGLLFPSSSSLQMTGYSDADWAGQGIHHWKEIKISLSLESISWKSKK</sequence>
<protein>
    <recommendedName>
        <fullName evidence="3">Retrovirus-related Pol polyprotein from transposon TNT 1-94</fullName>
    </recommendedName>
</protein>
<dbReference type="EMBL" id="KQ484946">
    <property type="protein sequence ID" value="KYP33255.1"/>
    <property type="molecule type" value="Genomic_DNA"/>
</dbReference>
<name>A0A151QSL9_CAJCA</name>
<organism evidence="1 2">
    <name type="scientific">Cajanus cajan</name>
    <name type="common">Pigeon pea</name>
    <name type="synonym">Cajanus indicus</name>
    <dbReference type="NCBI Taxonomy" id="3821"/>
    <lineage>
        <taxon>Eukaryota</taxon>
        <taxon>Viridiplantae</taxon>
        <taxon>Streptophyta</taxon>
        <taxon>Embryophyta</taxon>
        <taxon>Tracheophyta</taxon>
        <taxon>Spermatophyta</taxon>
        <taxon>Magnoliopsida</taxon>
        <taxon>eudicotyledons</taxon>
        <taxon>Gunneridae</taxon>
        <taxon>Pentapetalae</taxon>
        <taxon>rosids</taxon>
        <taxon>fabids</taxon>
        <taxon>Fabales</taxon>
        <taxon>Fabaceae</taxon>
        <taxon>Papilionoideae</taxon>
        <taxon>50 kb inversion clade</taxon>
        <taxon>NPAAA clade</taxon>
        <taxon>indigoferoid/millettioid clade</taxon>
        <taxon>Phaseoleae</taxon>
        <taxon>Cajanus</taxon>
    </lineage>
</organism>
<dbReference type="AlphaFoldDB" id="A0A151QSL9"/>
<keyword evidence="2" id="KW-1185">Reference proteome</keyword>
<dbReference type="STRING" id="3821.A0A151QSL9"/>
<accession>A0A151QSL9</accession>
<dbReference type="PANTHER" id="PTHR11439">
    <property type="entry name" value="GAG-POL-RELATED RETROTRANSPOSON"/>
    <property type="match status" value="1"/>
</dbReference>
<evidence type="ECO:0000313" key="2">
    <source>
        <dbReference type="Proteomes" id="UP000075243"/>
    </source>
</evidence>
<gene>
    <name evidence="1" type="ORF">KK1_045900</name>
</gene>
<reference evidence="1" key="1">
    <citation type="journal article" date="2012" name="Nat. Biotechnol.">
        <title>Draft genome sequence of pigeonpea (Cajanus cajan), an orphan legume crop of resource-poor farmers.</title>
        <authorList>
            <person name="Varshney R.K."/>
            <person name="Chen W."/>
            <person name="Li Y."/>
            <person name="Bharti A.K."/>
            <person name="Saxena R.K."/>
            <person name="Schlueter J.A."/>
            <person name="Donoghue M.T."/>
            <person name="Azam S."/>
            <person name="Fan G."/>
            <person name="Whaley A.M."/>
            <person name="Farmer A.D."/>
            <person name="Sheridan J."/>
            <person name="Iwata A."/>
            <person name="Tuteja R."/>
            <person name="Penmetsa R.V."/>
            <person name="Wu W."/>
            <person name="Upadhyaya H.D."/>
            <person name="Yang S.P."/>
            <person name="Shah T."/>
            <person name="Saxena K.B."/>
            <person name="Michael T."/>
            <person name="McCombie W.R."/>
            <person name="Yang B."/>
            <person name="Zhang G."/>
            <person name="Yang H."/>
            <person name="Wang J."/>
            <person name="Spillane C."/>
            <person name="Cook D.R."/>
            <person name="May G.D."/>
            <person name="Xu X."/>
            <person name="Jackson S.A."/>
        </authorList>
    </citation>
    <scope>NUCLEOTIDE SEQUENCE [LARGE SCALE GENOMIC DNA]</scope>
</reference>
<evidence type="ECO:0008006" key="3">
    <source>
        <dbReference type="Google" id="ProtNLM"/>
    </source>
</evidence>